<gene>
    <name evidence="2" type="ORF">A2U01_0006794</name>
</gene>
<dbReference type="Pfam" id="PF14244">
    <property type="entry name" value="Retrotran_gag_3"/>
    <property type="match status" value="1"/>
</dbReference>
<evidence type="ECO:0000313" key="2">
    <source>
        <dbReference type="EMBL" id="MCH85942.1"/>
    </source>
</evidence>
<organism evidence="2 3">
    <name type="scientific">Trifolium medium</name>
    <dbReference type="NCBI Taxonomy" id="97028"/>
    <lineage>
        <taxon>Eukaryota</taxon>
        <taxon>Viridiplantae</taxon>
        <taxon>Streptophyta</taxon>
        <taxon>Embryophyta</taxon>
        <taxon>Tracheophyta</taxon>
        <taxon>Spermatophyta</taxon>
        <taxon>Magnoliopsida</taxon>
        <taxon>eudicotyledons</taxon>
        <taxon>Gunneridae</taxon>
        <taxon>Pentapetalae</taxon>
        <taxon>rosids</taxon>
        <taxon>fabids</taxon>
        <taxon>Fabales</taxon>
        <taxon>Fabaceae</taxon>
        <taxon>Papilionoideae</taxon>
        <taxon>50 kb inversion clade</taxon>
        <taxon>NPAAA clade</taxon>
        <taxon>Hologalegina</taxon>
        <taxon>IRL clade</taxon>
        <taxon>Trifolieae</taxon>
        <taxon>Trifolium</taxon>
    </lineage>
</organism>
<reference evidence="2 3" key="1">
    <citation type="journal article" date="2018" name="Front. Plant Sci.">
        <title>Red Clover (Trifolium pratense) and Zigzag Clover (T. medium) - A Picture of Genomic Similarities and Differences.</title>
        <authorList>
            <person name="Dluhosova J."/>
            <person name="Istvanek J."/>
            <person name="Nedelnik J."/>
            <person name="Repkova J."/>
        </authorList>
    </citation>
    <scope>NUCLEOTIDE SEQUENCE [LARGE SCALE GENOMIC DNA]</scope>
    <source>
        <strain evidence="3">cv. 10/8</strain>
        <tissue evidence="2">Leaf</tissue>
    </source>
</reference>
<accession>A0A392MEL1</accession>
<proteinExistence type="predicted"/>
<protein>
    <recommendedName>
        <fullName evidence="1">Retrotransposon Copia-like N-terminal domain-containing protein</fullName>
    </recommendedName>
</protein>
<name>A0A392MEL1_9FABA</name>
<evidence type="ECO:0000313" key="3">
    <source>
        <dbReference type="Proteomes" id="UP000265520"/>
    </source>
</evidence>
<evidence type="ECO:0000259" key="1">
    <source>
        <dbReference type="Pfam" id="PF14244"/>
    </source>
</evidence>
<comment type="caution">
    <text evidence="2">The sequence shown here is derived from an EMBL/GenBank/DDBJ whole genome shotgun (WGS) entry which is preliminary data.</text>
</comment>
<dbReference type="AlphaFoldDB" id="A0A392MEL1"/>
<sequence length="64" mass="7178">MIMPPRQAPTFVQPQLNNTDSIFYVHPSEGPNSLTVTPSLNGSNYLAWNRSMCRALGLNRSAWE</sequence>
<keyword evidence="3" id="KW-1185">Reference proteome</keyword>
<dbReference type="InterPro" id="IPR029472">
    <property type="entry name" value="Copia-like_N"/>
</dbReference>
<feature type="domain" description="Retrotransposon Copia-like N-terminal" evidence="1">
    <location>
        <begin position="26"/>
        <end position="57"/>
    </location>
</feature>
<dbReference type="EMBL" id="LXQA010009441">
    <property type="protein sequence ID" value="MCH85942.1"/>
    <property type="molecule type" value="Genomic_DNA"/>
</dbReference>
<dbReference type="Proteomes" id="UP000265520">
    <property type="component" value="Unassembled WGS sequence"/>
</dbReference>